<evidence type="ECO:0000256" key="2">
    <source>
        <dbReference type="ARBA" id="ARBA00022776"/>
    </source>
</evidence>
<dbReference type="PANTHER" id="PTHR13260:SF0">
    <property type="entry name" value="ANAPHASE-PROMOTING COMPLEX SUBUNIT 4"/>
    <property type="match status" value="1"/>
</dbReference>
<keyword evidence="3" id="KW-0833">Ubl conjugation pathway</keyword>
<dbReference type="PANTHER" id="PTHR13260">
    <property type="entry name" value="ANAPHASE PROMOTING COMPLEX SUBUNIT 4 APC4"/>
    <property type="match status" value="1"/>
</dbReference>
<dbReference type="GO" id="GO:0031145">
    <property type="term" value="P:anaphase-promoting complex-dependent catabolic process"/>
    <property type="evidence" value="ECO:0007669"/>
    <property type="project" value="InterPro"/>
</dbReference>
<sequence length="227" mass="25251">MLLWMQNGKSLRSLKIHNAAVLCLNWVEDGGDIELTKDAGYVASYEDRTSRFFPPAPRVPRLSGVVGGDSSSMDNSEDSFQDLLNTSHQQFNILCSADKEGGIRFSIFGIFPIGNTNIHSLSLPLVADQVTSHMLQPSIFKVLYCIQYYRRQLGRYFVPIKKVNAITEKRRPFLGPPIEIRVLYSEATAAKLLPWRSSTPPVTERQSSCSQLLAIGHGASCISFAIL</sequence>
<evidence type="ECO:0000313" key="6">
    <source>
        <dbReference type="Proteomes" id="UP001153076"/>
    </source>
</evidence>
<dbReference type="EMBL" id="JAKOGI010002427">
    <property type="protein sequence ID" value="KAJ8422028.1"/>
    <property type="molecule type" value="Genomic_DNA"/>
</dbReference>
<reference evidence="5" key="1">
    <citation type="submission" date="2022-04" db="EMBL/GenBank/DDBJ databases">
        <title>Carnegiea gigantea Genome sequencing and assembly v2.</title>
        <authorList>
            <person name="Copetti D."/>
            <person name="Sanderson M.J."/>
            <person name="Burquez A."/>
            <person name="Wojciechowski M.F."/>
        </authorList>
    </citation>
    <scope>NUCLEOTIDE SEQUENCE</scope>
    <source>
        <strain evidence="5">SGP5-SGP5p</strain>
        <tissue evidence="5">Aerial part</tissue>
    </source>
</reference>
<evidence type="ECO:0000313" key="5">
    <source>
        <dbReference type="EMBL" id="KAJ8422028.1"/>
    </source>
</evidence>
<name>A0A9Q1JK94_9CARY</name>
<dbReference type="AlphaFoldDB" id="A0A9Q1JK94"/>
<dbReference type="GO" id="GO:0034399">
    <property type="term" value="C:nuclear periphery"/>
    <property type="evidence" value="ECO:0007669"/>
    <property type="project" value="TreeGrafter"/>
</dbReference>
<keyword evidence="1" id="KW-0132">Cell division</keyword>
<evidence type="ECO:0000256" key="1">
    <source>
        <dbReference type="ARBA" id="ARBA00022618"/>
    </source>
</evidence>
<organism evidence="5 6">
    <name type="scientific">Carnegiea gigantea</name>
    <dbReference type="NCBI Taxonomy" id="171969"/>
    <lineage>
        <taxon>Eukaryota</taxon>
        <taxon>Viridiplantae</taxon>
        <taxon>Streptophyta</taxon>
        <taxon>Embryophyta</taxon>
        <taxon>Tracheophyta</taxon>
        <taxon>Spermatophyta</taxon>
        <taxon>Magnoliopsida</taxon>
        <taxon>eudicotyledons</taxon>
        <taxon>Gunneridae</taxon>
        <taxon>Pentapetalae</taxon>
        <taxon>Caryophyllales</taxon>
        <taxon>Cactineae</taxon>
        <taxon>Cactaceae</taxon>
        <taxon>Cactoideae</taxon>
        <taxon>Echinocereeae</taxon>
        <taxon>Carnegiea</taxon>
    </lineage>
</organism>
<accession>A0A9Q1JK94</accession>
<dbReference type="GO" id="GO:0005680">
    <property type="term" value="C:anaphase-promoting complex"/>
    <property type="evidence" value="ECO:0007669"/>
    <property type="project" value="InterPro"/>
</dbReference>
<gene>
    <name evidence="5" type="ORF">Cgig2_004556</name>
</gene>
<dbReference type="GO" id="GO:0070979">
    <property type="term" value="P:protein K11-linked ubiquitination"/>
    <property type="evidence" value="ECO:0007669"/>
    <property type="project" value="TreeGrafter"/>
</dbReference>
<proteinExistence type="predicted"/>
<dbReference type="Proteomes" id="UP001153076">
    <property type="component" value="Unassembled WGS sequence"/>
</dbReference>
<dbReference type="InterPro" id="IPR024789">
    <property type="entry name" value="APC4"/>
</dbReference>
<keyword evidence="6" id="KW-1185">Reference proteome</keyword>
<keyword evidence="4" id="KW-0131">Cell cycle</keyword>
<evidence type="ECO:0000256" key="3">
    <source>
        <dbReference type="ARBA" id="ARBA00022786"/>
    </source>
</evidence>
<comment type="caution">
    <text evidence="5">The sequence shown here is derived from an EMBL/GenBank/DDBJ whole genome shotgun (WGS) entry which is preliminary data.</text>
</comment>
<dbReference type="GO" id="GO:0051301">
    <property type="term" value="P:cell division"/>
    <property type="evidence" value="ECO:0007669"/>
    <property type="project" value="UniProtKB-KW"/>
</dbReference>
<protein>
    <submittedName>
        <fullName evidence="5">Uncharacterized protein</fullName>
    </submittedName>
</protein>
<evidence type="ECO:0000256" key="4">
    <source>
        <dbReference type="ARBA" id="ARBA00023306"/>
    </source>
</evidence>
<dbReference type="OrthoDB" id="1731732at2759"/>
<keyword evidence="2" id="KW-0498">Mitosis</keyword>